<dbReference type="SMART" id="SM00530">
    <property type="entry name" value="HTH_XRE"/>
    <property type="match status" value="1"/>
</dbReference>
<dbReference type="EMBL" id="JBHSMC010000001">
    <property type="protein sequence ID" value="MFC5463696.1"/>
    <property type="molecule type" value="Genomic_DNA"/>
</dbReference>
<dbReference type="Pfam" id="PF13413">
    <property type="entry name" value="HTH_25"/>
    <property type="match status" value="1"/>
</dbReference>
<feature type="domain" description="HTH cro/C1-type" evidence="3">
    <location>
        <begin position="7"/>
        <end position="68"/>
    </location>
</feature>
<proteinExistence type="predicted"/>
<feature type="region of interest" description="Disordered" evidence="1">
    <location>
        <begin position="139"/>
        <end position="204"/>
    </location>
</feature>
<comment type="caution">
    <text evidence="4">The sequence shown here is derived from an EMBL/GenBank/DDBJ whole genome shotgun (WGS) entry which is preliminary data.</text>
</comment>
<protein>
    <submittedName>
        <fullName evidence="4">RodZ domain-containing protein</fullName>
    </submittedName>
</protein>
<dbReference type="RefSeq" id="WP_382347495.1">
    <property type="nucleotide sequence ID" value="NZ_JBHSMC010000001.1"/>
</dbReference>
<keyword evidence="5" id="KW-1185">Reference proteome</keyword>
<keyword evidence="2" id="KW-0472">Membrane</keyword>
<dbReference type="InterPro" id="IPR025194">
    <property type="entry name" value="RodZ-like_C"/>
</dbReference>
<evidence type="ECO:0000313" key="5">
    <source>
        <dbReference type="Proteomes" id="UP001596147"/>
    </source>
</evidence>
<feature type="transmembrane region" description="Helical" evidence="2">
    <location>
        <begin position="111"/>
        <end position="132"/>
    </location>
</feature>
<dbReference type="InterPro" id="IPR001387">
    <property type="entry name" value="Cro/C1-type_HTH"/>
</dbReference>
<evidence type="ECO:0000256" key="1">
    <source>
        <dbReference type="SAM" id="MobiDB-lite"/>
    </source>
</evidence>
<evidence type="ECO:0000256" key="2">
    <source>
        <dbReference type="SAM" id="Phobius"/>
    </source>
</evidence>
<reference evidence="5" key="1">
    <citation type="journal article" date="2019" name="Int. J. Syst. Evol. Microbiol.">
        <title>The Global Catalogue of Microorganisms (GCM) 10K type strain sequencing project: providing services to taxonomists for standard genome sequencing and annotation.</title>
        <authorList>
            <consortium name="The Broad Institute Genomics Platform"/>
            <consortium name="The Broad Institute Genome Sequencing Center for Infectious Disease"/>
            <person name="Wu L."/>
            <person name="Ma J."/>
        </authorList>
    </citation>
    <scope>NUCLEOTIDE SEQUENCE [LARGE SCALE GENOMIC DNA]</scope>
    <source>
        <strain evidence="5">CGMCC 1.12237</strain>
    </source>
</reference>
<dbReference type="Gene3D" id="1.10.260.40">
    <property type="entry name" value="lambda repressor-like DNA-binding domains"/>
    <property type="match status" value="1"/>
</dbReference>
<accession>A0ABW0LGT6</accession>
<dbReference type="InterPro" id="IPR050400">
    <property type="entry name" value="Bact_Cytoskel_RodZ"/>
</dbReference>
<feature type="compositionally biased region" description="Acidic residues" evidence="1">
    <location>
        <begin position="149"/>
        <end position="163"/>
    </location>
</feature>
<organism evidence="4 5">
    <name type="scientific">Lederbergia graminis</name>
    <dbReference type="NCBI Taxonomy" id="735518"/>
    <lineage>
        <taxon>Bacteria</taxon>
        <taxon>Bacillati</taxon>
        <taxon>Bacillota</taxon>
        <taxon>Bacilli</taxon>
        <taxon>Bacillales</taxon>
        <taxon>Bacillaceae</taxon>
        <taxon>Lederbergia</taxon>
    </lineage>
</organism>
<name>A0ABW0LGT6_9BACI</name>
<sequence length="315" mass="35955">MTELGSRLRMAREEKSLTLDELQNITRIQKRYLVAIEEGKYEILPGKFYARAFIKQYAEAVGLEPEILFDEYRNEIPLTNENDIPERLSRIQNRKAVSPTTSKFMELFPKILTAVFVIAVIFLIYTLVMKYVDFGEKPTDDNNKTVDITESDDVVPDNNDDTNTDNSNDNSDGNTDESDDTQGENTDNVNDEGSDSELDDPDNEEQIVEQELTLENVNGYVSTFTLTNTDKFEFEIKASDSGRSWISVKNGQNTMFFQGEIKDGESKTFDFTEEDSAYIVVGRTLDTEILINGEPIEFQSEPVRQDIQINFTKQD</sequence>
<evidence type="ECO:0000259" key="3">
    <source>
        <dbReference type="SMART" id="SM00530"/>
    </source>
</evidence>
<dbReference type="PANTHER" id="PTHR34475:SF1">
    <property type="entry name" value="CYTOSKELETON PROTEIN RODZ"/>
    <property type="match status" value="1"/>
</dbReference>
<dbReference type="Pfam" id="PF13464">
    <property type="entry name" value="RodZ_C"/>
    <property type="match status" value="1"/>
</dbReference>
<dbReference type="CDD" id="cd00093">
    <property type="entry name" value="HTH_XRE"/>
    <property type="match status" value="1"/>
</dbReference>
<feature type="compositionally biased region" description="Acidic residues" evidence="1">
    <location>
        <begin position="189"/>
        <end position="204"/>
    </location>
</feature>
<dbReference type="InterPro" id="IPR010982">
    <property type="entry name" value="Lambda_DNA-bd_dom_sf"/>
</dbReference>
<evidence type="ECO:0000313" key="4">
    <source>
        <dbReference type="EMBL" id="MFC5463696.1"/>
    </source>
</evidence>
<feature type="compositionally biased region" description="Low complexity" evidence="1">
    <location>
        <begin position="164"/>
        <end position="173"/>
    </location>
</feature>
<keyword evidence="2" id="KW-1133">Transmembrane helix</keyword>
<dbReference type="PANTHER" id="PTHR34475">
    <property type="match status" value="1"/>
</dbReference>
<keyword evidence="2" id="KW-0812">Transmembrane</keyword>
<dbReference type="SUPFAM" id="SSF47413">
    <property type="entry name" value="lambda repressor-like DNA-binding domains"/>
    <property type="match status" value="1"/>
</dbReference>
<gene>
    <name evidence="4" type="ORF">ACFPM4_02880</name>
</gene>
<dbReference type="Proteomes" id="UP001596147">
    <property type="component" value="Unassembled WGS sequence"/>
</dbReference>